<gene>
    <name evidence="2" type="primary">LOC116215984</name>
</gene>
<organism evidence="1 2">
    <name type="scientific">Punica granatum</name>
    <name type="common">Pomegranate</name>
    <dbReference type="NCBI Taxonomy" id="22663"/>
    <lineage>
        <taxon>Eukaryota</taxon>
        <taxon>Viridiplantae</taxon>
        <taxon>Streptophyta</taxon>
        <taxon>Embryophyta</taxon>
        <taxon>Tracheophyta</taxon>
        <taxon>Spermatophyta</taxon>
        <taxon>Magnoliopsida</taxon>
        <taxon>eudicotyledons</taxon>
        <taxon>Gunneridae</taxon>
        <taxon>Pentapetalae</taxon>
        <taxon>rosids</taxon>
        <taxon>malvids</taxon>
        <taxon>Myrtales</taxon>
        <taxon>Lythraceae</taxon>
        <taxon>Punica</taxon>
    </lineage>
</organism>
<proteinExistence type="predicted"/>
<dbReference type="SUPFAM" id="SSF55961">
    <property type="entry name" value="Bet v1-like"/>
    <property type="match status" value="1"/>
</dbReference>
<keyword evidence="1" id="KW-1185">Reference proteome</keyword>
<evidence type="ECO:0000313" key="2">
    <source>
        <dbReference type="RefSeq" id="XP_031407708.1"/>
    </source>
</evidence>
<dbReference type="OrthoDB" id="1845342at2759"/>
<evidence type="ECO:0000313" key="1">
    <source>
        <dbReference type="Proteomes" id="UP000515151"/>
    </source>
</evidence>
<dbReference type="Gene3D" id="3.30.530.20">
    <property type="match status" value="1"/>
</dbReference>
<dbReference type="RefSeq" id="XP_031407708.1">
    <property type="nucleotide sequence ID" value="XM_031551848.1"/>
</dbReference>
<sequence>MRKELKRQAKVGVGIEPLWKCLSKDLCSVLPKVAPNLVESAKAVEGDGRLGTVFLFTFGSGVLSMKYQKEKIDDLNKLVHRIGLQVETAVDVLEYELKLENEDDTSLRLKIISSSLAFIECLGDYLSKR</sequence>
<dbReference type="AlphaFoldDB" id="A0A6P8ENZ6"/>
<dbReference type="Proteomes" id="UP000515151">
    <property type="component" value="Chromosome 1"/>
</dbReference>
<dbReference type="InterPro" id="IPR023393">
    <property type="entry name" value="START-like_dom_sf"/>
</dbReference>
<dbReference type="GeneID" id="116215984"/>
<accession>A0A6P8ENZ6</accession>
<protein>
    <submittedName>
        <fullName evidence="2">Phytohormone-binding protein-like isoform X1</fullName>
    </submittedName>
</protein>
<name>A0A6P8ENZ6_PUNGR</name>
<reference evidence="1" key="1">
    <citation type="journal article" date="2020" name="Plant Biotechnol. J.">
        <title>The pomegranate (Punica granatum L.) draft genome dissects genetic divergence between soft- and hard-seeded cultivars.</title>
        <authorList>
            <person name="Luo X."/>
            <person name="Li H."/>
            <person name="Wu Z."/>
            <person name="Yao W."/>
            <person name="Zhao P."/>
            <person name="Cao D."/>
            <person name="Yu H."/>
            <person name="Li K."/>
            <person name="Poudel K."/>
            <person name="Zhao D."/>
            <person name="Zhang F."/>
            <person name="Xia X."/>
            <person name="Chen L."/>
            <person name="Wang Q."/>
            <person name="Jing D."/>
            <person name="Cao S."/>
        </authorList>
    </citation>
    <scope>NUCLEOTIDE SEQUENCE [LARGE SCALE GENOMIC DNA]</scope>
    <source>
        <strain evidence="1">cv. Tunisia</strain>
    </source>
</reference>
<reference evidence="2" key="2">
    <citation type="submission" date="2025-08" db="UniProtKB">
        <authorList>
            <consortium name="RefSeq"/>
        </authorList>
    </citation>
    <scope>IDENTIFICATION</scope>
    <source>
        <tissue evidence="2">Leaf</tissue>
    </source>
</reference>